<dbReference type="PANTHER" id="PTHR32308:SF10">
    <property type="entry name" value="CITRATE LYASE SUBUNIT BETA"/>
    <property type="match status" value="1"/>
</dbReference>
<keyword evidence="8" id="KW-1185">Reference proteome</keyword>
<dbReference type="GO" id="GO:0006107">
    <property type="term" value="P:oxaloacetate metabolic process"/>
    <property type="evidence" value="ECO:0007669"/>
    <property type="project" value="TreeGrafter"/>
</dbReference>
<reference evidence="7 8" key="1">
    <citation type="submission" date="2020-08" db="EMBL/GenBank/DDBJ databases">
        <title>Genomic Encyclopedia of Type Strains, Phase III (KMG-III): the genomes of soil and plant-associated and newly described type strains.</title>
        <authorList>
            <person name="Whitman W."/>
        </authorList>
    </citation>
    <scope>NUCLEOTIDE SEQUENCE [LARGE SCALE GENOMIC DNA]</scope>
    <source>
        <strain evidence="7 8">CECT 8712</strain>
    </source>
</reference>
<evidence type="ECO:0000259" key="6">
    <source>
        <dbReference type="Pfam" id="PF03328"/>
    </source>
</evidence>
<dbReference type="RefSeq" id="WP_184289581.1">
    <property type="nucleotide sequence ID" value="NZ_JACHJO010000004.1"/>
</dbReference>
<dbReference type="PANTHER" id="PTHR32308">
    <property type="entry name" value="LYASE BETA SUBUNIT, PUTATIVE (AFU_ORTHOLOGUE AFUA_4G13030)-RELATED"/>
    <property type="match status" value="1"/>
</dbReference>
<dbReference type="Gene3D" id="3.20.20.60">
    <property type="entry name" value="Phosphoenolpyruvate-binding domains"/>
    <property type="match status" value="1"/>
</dbReference>
<evidence type="ECO:0000256" key="2">
    <source>
        <dbReference type="ARBA" id="ARBA00022723"/>
    </source>
</evidence>
<feature type="binding site" evidence="5">
    <location>
        <position position="122"/>
    </location>
    <ligand>
        <name>Mg(2+)</name>
        <dbReference type="ChEBI" id="CHEBI:18420"/>
    </ligand>
</feature>
<evidence type="ECO:0000313" key="8">
    <source>
        <dbReference type="Proteomes" id="UP000536604"/>
    </source>
</evidence>
<protein>
    <submittedName>
        <fullName evidence="7">Citrate lyase subunit beta/citryl-CoA lyase</fullName>
        <ecNumber evidence="7">4.1.3.34</ecNumber>
    </submittedName>
</protein>
<dbReference type="GO" id="GO:0008816">
    <property type="term" value="F:citryl-CoA lyase activity"/>
    <property type="evidence" value="ECO:0007669"/>
    <property type="project" value="UniProtKB-EC"/>
</dbReference>
<evidence type="ECO:0000256" key="1">
    <source>
        <dbReference type="ARBA" id="ARBA00001946"/>
    </source>
</evidence>
<keyword evidence="3 5" id="KW-0460">Magnesium</keyword>
<dbReference type="Pfam" id="PF03328">
    <property type="entry name" value="HpcH_HpaI"/>
    <property type="match status" value="1"/>
</dbReference>
<evidence type="ECO:0000256" key="3">
    <source>
        <dbReference type="ARBA" id="ARBA00022842"/>
    </source>
</evidence>
<keyword evidence="7" id="KW-0456">Lyase</keyword>
<proteinExistence type="predicted"/>
<feature type="binding site" evidence="4">
    <location>
        <position position="66"/>
    </location>
    <ligand>
        <name>substrate</name>
    </ligand>
</feature>
<evidence type="ECO:0000256" key="5">
    <source>
        <dbReference type="PIRSR" id="PIRSR015582-2"/>
    </source>
</evidence>
<comment type="caution">
    <text evidence="7">The sequence shown here is derived from an EMBL/GenBank/DDBJ whole genome shotgun (WGS) entry which is preliminary data.</text>
</comment>
<evidence type="ECO:0000256" key="4">
    <source>
        <dbReference type="PIRSR" id="PIRSR015582-1"/>
    </source>
</evidence>
<organism evidence="7 8">
    <name type="scientific">Nocardiopsis algeriensis</name>
    <dbReference type="NCBI Taxonomy" id="1478215"/>
    <lineage>
        <taxon>Bacteria</taxon>
        <taxon>Bacillati</taxon>
        <taxon>Actinomycetota</taxon>
        <taxon>Actinomycetes</taxon>
        <taxon>Streptosporangiales</taxon>
        <taxon>Nocardiopsidaceae</taxon>
        <taxon>Nocardiopsis</taxon>
    </lineage>
</organism>
<dbReference type="Proteomes" id="UP000536604">
    <property type="component" value="Unassembled WGS sequence"/>
</dbReference>
<keyword evidence="2 5" id="KW-0479">Metal-binding</keyword>
<dbReference type="PIRSF" id="PIRSF015582">
    <property type="entry name" value="Cit_lyase_B"/>
    <property type="match status" value="1"/>
</dbReference>
<evidence type="ECO:0000313" key="7">
    <source>
        <dbReference type="EMBL" id="MBB6119530.1"/>
    </source>
</evidence>
<feature type="domain" description="HpcH/HpaI aldolase/citrate lyase" evidence="6">
    <location>
        <begin position="8"/>
        <end position="215"/>
    </location>
</feature>
<feature type="binding site" evidence="4">
    <location>
        <position position="122"/>
    </location>
    <ligand>
        <name>substrate</name>
    </ligand>
</feature>
<dbReference type="InterPro" id="IPR040442">
    <property type="entry name" value="Pyrv_kinase-like_dom_sf"/>
</dbReference>
<dbReference type="InterPro" id="IPR005000">
    <property type="entry name" value="Aldolase/citrate-lyase_domain"/>
</dbReference>
<sequence>MSGSPRPRSWLYVPATRPDRVAKALAGPAEAVVVDLEDAVPAAAKESARATVLELAARHDRPFHVRVNDLEGPWGEADLRALAQVPVAGVRLPKTESADQVLRAADALSAAPAPVPLHILLESALGIERAFDIAVAHPQVAGLSLGEADLRASLRVTEDAALDWARSRVVNAARAAGLPSPVQSVHTDVADEAGLRAGSERGRAMGFYGRSVVHPRQIPVVHAAYTPGADERARAAALLAELEAADAEGRSAFLTADGRFVDPAVVHAARAVLDAAPPIPEHEEKNP</sequence>
<comment type="cofactor">
    <cofactor evidence="1">
        <name>Mg(2+)</name>
        <dbReference type="ChEBI" id="CHEBI:18420"/>
    </cofactor>
</comment>
<dbReference type="AlphaFoldDB" id="A0A841IMX3"/>
<dbReference type="SUPFAM" id="SSF51621">
    <property type="entry name" value="Phosphoenolpyruvate/pyruvate domain"/>
    <property type="match status" value="1"/>
</dbReference>
<dbReference type="EC" id="4.1.3.34" evidence="7"/>
<name>A0A841IMX3_9ACTN</name>
<feature type="binding site" evidence="5">
    <location>
        <position position="149"/>
    </location>
    <ligand>
        <name>Mg(2+)</name>
        <dbReference type="ChEBI" id="CHEBI:18420"/>
    </ligand>
</feature>
<accession>A0A841IMX3</accession>
<dbReference type="GO" id="GO:0000287">
    <property type="term" value="F:magnesium ion binding"/>
    <property type="evidence" value="ECO:0007669"/>
    <property type="project" value="TreeGrafter"/>
</dbReference>
<dbReference type="EMBL" id="JACHJO010000004">
    <property type="protein sequence ID" value="MBB6119530.1"/>
    <property type="molecule type" value="Genomic_DNA"/>
</dbReference>
<dbReference type="InterPro" id="IPR015813">
    <property type="entry name" value="Pyrv/PenolPyrv_kinase-like_dom"/>
</dbReference>
<dbReference type="InterPro" id="IPR011206">
    <property type="entry name" value="Citrate_lyase_beta/mcl1/mcl2"/>
</dbReference>
<gene>
    <name evidence="7" type="ORF">FHS13_001479</name>
</gene>